<keyword evidence="4" id="KW-0960">Knottin</keyword>
<reference evidence="8 9" key="1">
    <citation type="submission" date="2015-03" db="EMBL/GenBank/DDBJ databases">
        <title>Draft genome of the nematode, Opisthorchis viverrini.</title>
        <authorList>
            <person name="Mitreva M."/>
        </authorList>
    </citation>
    <scope>NUCLEOTIDE SEQUENCE [LARGE SCALE GENOMIC DNA]</scope>
    <source>
        <strain evidence="8">Khon Kaen</strain>
    </source>
</reference>
<evidence type="ECO:0000313" key="8">
    <source>
        <dbReference type="EMBL" id="OON22662.1"/>
    </source>
</evidence>
<dbReference type="AlphaFoldDB" id="A0A1S8X7L2"/>
<keyword evidence="2" id="KW-0964">Secreted</keyword>
<evidence type="ECO:0000256" key="3">
    <source>
        <dbReference type="ARBA" id="ARBA00022729"/>
    </source>
</evidence>
<organism evidence="8 9">
    <name type="scientific">Opisthorchis viverrini</name>
    <name type="common">Southeast Asian liver fluke</name>
    <dbReference type="NCBI Taxonomy" id="6198"/>
    <lineage>
        <taxon>Eukaryota</taxon>
        <taxon>Metazoa</taxon>
        <taxon>Spiralia</taxon>
        <taxon>Lophotrochozoa</taxon>
        <taxon>Platyhelminthes</taxon>
        <taxon>Trematoda</taxon>
        <taxon>Digenea</taxon>
        <taxon>Opisthorchiida</taxon>
        <taxon>Opisthorchiata</taxon>
        <taxon>Opisthorchiidae</taxon>
        <taxon>Opisthorchis</taxon>
    </lineage>
</organism>
<dbReference type="EMBL" id="KV891713">
    <property type="protein sequence ID" value="OON22662.1"/>
    <property type="molecule type" value="Genomic_DNA"/>
</dbReference>
<evidence type="ECO:0000256" key="1">
    <source>
        <dbReference type="ARBA" id="ARBA00004613"/>
    </source>
</evidence>
<evidence type="ECO:0000259" key="7">
    <source>
        <dbReference type="Pfam" id="PF11703"/>
    </source>
</evidence>
<evidence type="ECO:0000313" key="9">
    <source>
        <dbReference type="Proteomes" id="UP000243686"/>
    </source>
</evidence>
<feature type="signal peptide" evidence="6">
    <location>
        <begin position="1"/>
        <end position="18"/>
    </location>
</feature>
<evidence type="ECO:0000256" key="4">
    <source>
        <dbReference type="ARBA" id="ARBA00022854"/>
    </source>
</evidence>
<proteinExistence type="predicted"/>
<dbReference type="GO" id="GO:0005576">
    <property type="term" value="C:extracellular region"/>
    <property type="evidence" value="ECO:0007669"/>
    <property type="project" value="UniProtKB-SubCell"/>
</dbReference>
<gene>
    <name evidence="8" type="ORF">X801_01433</name>
</gene>
<dbReference type="Pfam" id="PF11703">
    <property type="entry name" value="UPF0506"/>
    <property type="match status" value="1"/>
</dbReference>
<keyword evidence="3 6" id="KW-0732">Signal</keyword>
<dbReference type="Proteomes" id="UP000243686">
    <property type="component" value="Unassembled WGS sequence"/>
</dbReference>
<comment type="subcellular location">
    <subcellularLocation>
        <location evidence="1">Secreted</location>
    </subcellularLocation>
</comment>
<sequence>MQIYVVLCYLVAILLTRGAALFDCKNIDEWCDGTIFNSCCGDLKCQLSDFAQGRCKKCIEVGYPCARNAHCCSGKCDWFQCRSN</sequence>
<evidence type="ECO:0000256" key="2">
    <source>
        <dbReference type="ARBA" id="ARBA00022525"/>
    </source>
</evidence>
<name>A0A1S8X7L2_OPIVI</name>
<feature type="domain" description="UPF0506" evidence="7">
    <location>
        <begin position="24"/>
        <end position="81"/>
    </location>
</feature>
<keyword evidence="5" id="KW-1015">Disulfide bond</keyword>
<evidence type="ECO:0000256" key="5">
    <source>
        <dbReference type="ARBA" id="ARBA00023157"/>
    </source>
</evidence>
<accession>A0A1S8X7L2</accession>
<protein>
    <recommendedName>
        <fullName evidence="7">UPF0506 domain-containing protein</fullName>
    </recommendedName>
</protein>
<evidence type="ECO:0000256" key="6">
    <source>
        <dbReference type="SAM" id="SignalP"/>
    </source>
</evidence>
<dbReference type="InterPro" id="IPR021712">
    <property type="entry name" value="UPF0506"/>
</dbReference>
<feature type="chain" id="PRO_5012164820" description="UPF0506 domain-containing protein" evidence="6">
    <location>
        <begin position="19"/>
        <end position="84"/>
    </location>
</feature>
<keyword evidence="9" id="KW-1185">Reference proteome</keyword>